<dbReference type="Gene3D" id="3.40.1190.20">
    <property type="match status" value="1"/>
</dbReference>
<accession>A0A1W2GER9</accession>
<dbReference type="AlphaFoldDB" id="A0A1W2GER9"/>
<dbReference type="PANTHER" id="PTHR43320:SF3">
    <property type="entry name" value="CARBOHYDRATE KINASE PFKB DOMAIN-CONTAINING PROTEIN"/>
    <property type="match status" value="1"/>
</dbReference>
<dbReference type="Pfam" id="PF00294">
    <property type="entry name" value="PfkB"/>
    <property type="match status" value="1"/>
</dbReference>
<evidence type="ECO:0000313" key="5">
    <source>
        <dbReference type="EMBL" id="SMD35145.1"/>
    </source>
</evidence>
<dbReference type="CDD" id="cd01168">
    <property type="entry name" value="adenosine_kinase"/>
    <property type="match status" value="1"/>
</dbReference>
<proteinExistence type="inferred from homology"/>
<evidence type="ECO:0000313" key="6">
    <source>
        <dbReference type="Proteomes" id="UP000192472"/>
    </source>
</evidence>
<dbReference type="SUPFAM" id="SSF53613">
    <property type="entry name" value="Ribokinase-like"/>
    <property type="match status" value="1"/>
</dbReference>
<keyword evidence="6" id="KW-1185">Reference proteome</keyword>
<dbReference type="PANTHER" id="PTHR43320">
    <property type="entry name" value="SUGAR KINASE"/>
    <property type="match status" value="1"/>
</dbReference>
<dbReference type="Gene3D" id="3.30.1110.10">
    <property type="match status" value="1"/>
</dbReference>
<protein>
    <submittedName>
        <fullName evidence="5">Sugar or nucleoside kinase, ribokinase family</fullName>
    </submittedName>
</protein>
<evidence type="ECO:0000256" key="3">
    <source>
        <dbReference type="ARBA" id="ARBA00022777"/>
    </source>
</evidence>
<dbReference type="GO" id="GO:0016301">
    <property type="term" value="F:kinase activity"/>
    <property type="evidence" value="ECO:0007669"/>
    <property type="project" value="UniProtKB-KW"/>
</dbReference>
<dbReference type="InterPro" id="IPR052700">
    <property type="entry name" value="Carb_kinase_PfkB-like"/>
</dbReference>
<evidence type="ECO:0000259" key="4">
    <source>
        <dbReference type="Pfam" id="PF00294"/>
    </source>
</evidence>
<dbReference type="InterPro" id="IPR002173">
    <property type="entry name" value="Carboh/pur_kinase_PfkB_CS"/>
</dbReference>
<dbReference type="EMBL" id="FWYF01000002">
    <property type="protein sequence ID" value="SMD35145.1"/>
    <property type="molecule type" value="Genomic_DNA"/>
</dbReference>
<feature type="domain" description="Carbohydrate kinase PfkB" evidence="4">
    <location>
        <begin position="65"/>
        <end position="325"/>
    </location>
</feature>
<dbReference type="InterPro" id="IPR011611">
    <property type="entry name" value="PfkB_dom"/>
</dbReference>
<gene>
    <name evidence="5" type="ORF">SAMN04488029_2362</name>
</gene>
<organism evidence="5 6">
    <name type="scientific">Reichenbachiella faecimaris</name>
    <dbReference type="NCBI Taxonomy" id="692418"/>
    <lineage>
        <taxon>Bacteria</taxon>
        <taxon>Pseudomonadati</taxon>
        <taxon>Bacteroidota</taxon>
        <taxon>Cytophagia</taxon>
        <taxon>Cytophagales</taxon>
        <taxon>Reichenbachiellaceae</taxon>
        <taxon>Reichenbachiella</taxon>
    </lineage>
</organism>
<keyword evidence="2" id="KW-0808">Transferase</keyword>
<name>A0A1W2GER9_REIFA</name>
<dbReference type="STRING" id="692418.SAMN04488029_2362"/>
<dbReference type="Proteomes" id="UP000192472">
    <property type="component" value="Unassembled WGS sequence"/>
</dbReference>
<dbReference type="InterPro" id="IPR029056">
    <property type="entry name" value="Ribokinase-like"/>
</dbReference>
<reference evidence="5 6" key="1">
    <citation type="submission" date="2017-04" db="EMBL/GenBank/DDBJ databases">
        <authorList>
            <person name="Afonso C.L."/>
            <person name="Miller P.J."/>
            <person name="Scott M.A."/>
            <person name="Spackman E."/>
            <person name="Goraichik I."/>
            <person name="Dimitrov K.M."/>
            <person name="Suarez D.L."/>
            <person name="Swayne D.E."/>
        </authorList>
    </citation>
    <scope>NUCLEOTIDE SEQUENCE [LARGE SCALE GENOMIC DNA]</scope>
    <source>
        <strain evidence="5 6">DSM 26133</strain>
    </source>
</reference>
<keyword evidence="3 5" id="KW-0418">Kinase</keyword>
<evidence type="ECO:0000256" key="2">
    <source>
        <dbReference type="ARBA" id="ARBA00022679"/>
    </source>
</evidence>
<evidence type="ECO:0000256" key="1">
    <source>
        <dbReference type="ARBA" id="ARBA00010688"/>
    </source>
</evidence>
<dbReference type="PROSITE" id="PS00584">
    <property type="entry name" value="PFKB_KINASES_2"/>
    <property type="match status" value="1"/>
</dbReference>
<comment type="similarity">
    <text evidence="1">Belongs to the carbohydrate kinase PfkB family.</text>
</comment>
<sequence>MRQAKQAIMKKYDVYGIGNALVDLVFEVDEKFLLEHQVEKGLMTLVEEDRQNELISAIDIDENMMKGGGSAANTVVATSQFGGKCYYSCKVSNDEFGQFFLKDLAANQVDTKLTKETAPEGITGKCLVMTTPDAERTMNTFLGITSDFSVHEIDEESIKQSKYIYSEGYLVPSPSGREAMLRGMQIARENGVKVALSFSDPSMVKFFRTEMQEVVGDGVDFLFCNEEEAMLYTEKDNLLEAREELKKIAKRFAITLGKNGATIFDGDTFIDIEPYQVDAIDSNGAGDMFAGAFMFGITNGHSYAEAGKLASLASSKVVAQFGPRLETAQAKEVLNYLLG</sequence>